<accession>A0A1N7QD01</accession>
<feature type="signal peptide" evidence="1">
    <location>
        <begin position="1"/>
        <end position="24"/>
    </location>
</feature>
<protein>
    <recommendedName>
        <fullName evidence="2">DUF6268 domain-containing protein</fullName>
    </recommendedName>
</protein>
<dbReference type="Pfam" id="PF19783">
    <property type="entry name" value="DUF6268"/>
    <property type="match status" value="1"/>
</dbReference>
<gene>
    <name evidence="3" type="ORF">SAMN05421788_10559</name>
</gene>
<evidence type="ECO:0000313" key="4">
    <source>
        <dbReference type="Proteomes" id="UP000186917"/>
    </source>
</evidence>
<organism evidence="3 4">
    <name type="scientific">Filimonas lacunae</name>
    <dbReference type="NCBI Taxonomy" id="477680"/>
    <lineage>
        <taxon>Bacteria</taxon>
        <taxon>Pseudomonadati</taxon>
        <taxon>Bacteroidota</taxon>
        <taxon>Chitinophagia</taxon>
        <taxon>Chitinophagales</taxon>
        <taxon>Chitinophagaceae</taxon>
        <taxon>Filimonas</taxon>
    </lineage>
</organism>
<dbReference type="InterPro" id="IPR046235">
    <property type="entry name" value="DUF6268"/>
</dbReference>
<sequence length="339" mass="37394">MTTIAKTSVFSIFFAALAITRVQAQTGTTIDQTSVADSLRNEGMTKAAIMNPLLRQITMSGDYISKSKFHTDVNGKQVLEGKMEQYRTASLFNIPVVRWNKNTVGLSVLTLQQIAHFSEVNNATTSLNKEQLNYNKLTVGVTASFSRIDSLFGVPVYYTAAVTGTSSDVQSVKKMSYLAGAVFTLKQTRNTRVSLGGMLNIDPSLNIPFLPVIGYWHQFNNGLEIDINLPSRLALKQPLARRLWLSAGTNITGNISFFNDQTYVGIPNNVNYSSMELKTGLGLEYLISKKIMIGINGGIFSNLKSRAFDKDKKATDYFMESRFGAVPYANLTVSVLPFL</sequence>
<dbReference type="Proteomes" id="UP000186917">
    <property type="component" value="Unassembled WGS sequence"/>
</dbReference>
<evidence type="ECO:0000256" key="1">
    <source>
        <dbReference type="SAM" id="SignalP"/>
    </source>
</evidence>
<keyword evidence="1" id="KW-0732">Signal</keyword>
<dbReference type="STRING" id="477680.SAMN05421788_10559"/>
<feature type="chain" id="PRO_5012478734" description="DUF6268 domain-containing protein" evidence="1">
    <location>
        <begin position="25"/>
        <end position="339"/>
    </location>
</feature>
<reference evidence="4" key="1">
    <citation type="submission" date="2017-01" db="EMBL/GenBank/DDBJ databases">
        <authorList>
            <person name="Varghese N."/>
            <person name="Submissions S."/>
        </authorList>
    </citation>
    <scope>NUCLEOTIDE SEQUENCE [LARGE SCALE GENOMIC DNA]</scope>
    <source>
        <strain evidence="4">DSM 21054</strain>
    </source>
</reference>
<evidence type="ECO:0000259" key="2">
    <source>
        <dbReference type="Pfam" id="PF19783"/>
    </source>
</evidence>
<dbReference type="AlphaFoldDB" id="A0A1N7QD01"/>
<dbReference type="EMBL" id="FTOR01000005">
    <property type="protein sequence ID" value="SIT20761.1"/>
    <property type="molecule type" value="Genomic_DNA"/>
</dbReference>
<evidence type="ECO:0000313" key="3">
    <source>
        <dbReference type="EMBL" id="SIT20761.1"/>
    </source>
</evidence>
<name>A0A1N7QD01_9BACT</name>
<feature type="domain" description="DUF6268" evidence="2">
    <location>
        <begin position="56"/>
        <end position="331"/>
    </location>
</feature>
<keyword evidence="4" id="KW-1185">Reference proteome</keyword>
<proteinExistence type="predicted"/>